<dbReference type="Pfam" id="PF02518">
    <property type="entry name" value="HATPase_c"/>
    <property type="match status" value="1"/>
</dbReference>
<dbReference type="InterPro" id="IPR004358">
    <property type="entry name" value="Sig_transdc_His_kin-like_C"/>
</dbReference>
<dbReference type="EMBL" id="LAZR01000862">
    <property type="protein sequence ID" value="KKN56018.1"/>
    <property type="molecule type" value="Genomic_DNA"/>
</dbReference>
<dbReference type="PROSITE" id="PS50109">
    <property type="entry name" value="HIS_KIN"/>
    <property type="match status" value="1"/>
</dbReference>
<dbReference type="PRINTS" id="PR00344">
    <property type="entry name" value="BCTRLSENSOR"/>
</dbReference>
<reference evidence="7" key="1">
    <citation type="journal article" date="2015" name="Nature">
        <title>Complex archaea that bridge the gap between prokaryotes and eukaryotes.</title>
        <authorList>
            <person name="Spang A."/>
            <person name="Saw J.H."/>
            <person name="Jorgensen S.L."/>
            <person name="Zaremba-Niedzwiedzka K."/>
            <person name="Martijn J."/>
            <person name="Lind A.E."/>
            <person name="van Eijk R."/>
            <person name="Schleper C."/>
            <person name="Guy L."/>
            <person name="Ettema T.J."/>
        </authorList>
    </citation>
    <scope>NUCLEOTIDE SEQUENCE</scope>
</reference>
<dbReference type="PANTHER" id="PTHR43711">
    <property type="entry name" value="TWO-COMPONENT HISTIDINE KINASE"/>
    <property type="match status" value="1"/>
</dbReference>
<dbReference type="InterPro" id="IPR050736">
    <property type="entry name" value="Sensor_HK_Regulatory"/>
</dbReference>
<dbReference type="AlphaFoldDB" id="A0A0F9UQZ2"/>
<evidence type="ECO:0000256" key="4">
    <source>
        <dbReference type="ARBA" id="ARBA00022777"/>
    </source>
</evidence>
<evidence type="ECO:0000259" key="6">
    <source>
        <dbReference type="PROSITE" id="PS50109"/>
    </source>
</evidence>
<comment type="catalytic activity">
    <reaction evidence="1">
        <text>ATP + protein L-histidine = ADP + protein N-phospho-L-histidine.</text>
        <dbReference type="EC" id="2.7.13.3"/>
    </reaction>
</comment>
<evidence type="ECO:0000256" key="2">
    <source>
        <dbReference type="ARBA" id="ARBA00012438"/>
    </source>
</evidence>
<comment type="caution">
    <text evidence="7">The sequence shown here is derived from an EMBL/GenBank/DDBJ whole genome shotgun (WGS) entry which is preliminary data.</text>
</comment>
<name>A0A0F9UQZ2_9ZZZZ</name>
<evidence type="ECO:0000256" key="1">
    <source>
        <dbReference type="ARBA" id="ARBA00000085"/>
    </source>
</evidence>
<dbReference type="Gene3D" id="3.30.565.10">
    <property type="entry name" value="Histidine kinase-like ATPase, C-terminal domain"/>
    <property type="match status" value="1"/>
</dbReference>
<keyword evidence="4" id="KW-0418">Kinase</keyword>
<protein>
    <recommendedName>
        <fullName evidence="2">histidine kinase</fullName>
        <ecNumber evidence="2">2.7.13.3</ecNumber>
    </recommendedName>
</protein>
<evidence type="ECO:0000256" key="3">
    <source>
        <dbReference type="ARBA" id="ARBA00022679"/>
    </source>
</evidence>
<evidence type="ECO:0000256" key="5">
    <source>
        <dbReference type="ARBA" id="ARBA00023012"/>
    </source>
</evidence>
<evidence type="ECO:0000313" key="7">
    <source>
        <dbReference type="EMBL" id="KKN56018.1"/>
    </source>
</evidence>
<dbReference type="GO" id="GO:0000160">
    <property type="term" value="P:phosphorelay signal transduction system"/>
    <property type="evidence" value="ECO:0007669"/>
    <property type="project" value="UniProtKB-KW"/>
</dbReference>
<accession>A0A0F9UQZ2</accession>
<dbReference type="EC" id="2.7.13.3" evidence="2"/>
<organism evidence="7">
    <name type="scientific">marine sediment metagenome</name>
    <dbReference type="NCBI Taxonomy" id="412755"/>
    <lineage>
        <taxon>unclassified sequences</taxon>
        <taxon>metagenomes</taxon>
        <taxon>ecological metagenomes</taxon>
    </lineage>
</organism>
<dbReference type="SUPFAM" id="SSF55874">
    <property type="entry name" value="ATPase domain of HSP90 chaperone/DNA topoisomerase II/histidine kinase"/>
    <property type="match status" value="1"/>
</dbReference>
<gene>
    <name evidence="7" type="ORF">LCGC14_0576570</name>
</gene>
<dbReference type="InterPro" id="IPR036890">
    <property type="entry name" value="HATPase_C_sf"/>
</dbReference>
<keyword evidence="5" id="KW-0902">Two-component regulatory system</keyword>
<dbReference type="PANTHER" id="PTHR43711:SF1">
    <property type="entry name" value="HISTIDINE KINASE 1"/>
    <property type="match status" value="1"/>
</dbReference>
<dbReference type="GO" id="GO:0004673">
    <property type="term" value="F:protein histidine kinase activity"/>
    <property type="evidence" value="ECO:0007669"/>
    <property type="project" value="UniProtKB-EC"/>
</dbReference>
<dbReference type="SMART" id="SM00387">
    <property type="entry name" value="HATPase_c"/>
    <property type="match status" value="1"/>
</dbReference>
<keyword evidence="3" id="KW-0808">Transferase</keyword>
<dbReference type="InterPro" id="IPR003594">
    <property type="entry name" value="HATPase_dom"/>
</dbReference>
<proteinExistence type="predicted"/>
<feature type="domain" description="Histidine kinase" evidence="6">
    <location>
        <begin position="1"/>
        <end position="209"/>
    </location>
</feature>
<sequence>MTTELFSLLKNSNLNDEKFIEFFKIIENQITKGISLINNVGKLSLLDEGKISLKPMSVSNVLREALPFAEKSVFNKILDIKVEELQENLSVMANEFLLDVFENILHNAIKHNQNKYILIKINISKTLHNERNYIKLEFSDNGIGVSDIRKPNVFQKNKPKVYNTKSMGIGLSLVNKIIETYDGKIWVENRIKEDHSQGSNFVILIPEYSPKISIKKTAVFLKPR</sequence>
<dbReference type="InterPro" id="IPR005467">
    <property type="entry name" value="His_kinase_dom"/>
</dbReference>